<evidence type="ECO:0000256" key="2">
    <source>
        <dbReference type="ARBA" id="ARBA00023172"/>
    </source>
</evidence>
<reference evidence="4" key="1">
    <citation type="journal article" date="2014" name="Front. Microbiol.">
        <title>High frequency of phylogenetically diverse reductive dehalogenase-homologous genes in deep subseafloor sedimentary metagenomes.</title>
        <authorList>
            <person name="Kawai M."/>
            <person name="Futagami T."/>
            <person name="Toyoda A."/>
            <person name="Takaki Y."/>
            <person name="Nishi S."/>
            <person name="Hori S."/>
            <person name="Arai W."/>
            <person name="Tsubouchi T."/>
            <person name="Morono Y."/>
            <person name="Uchiyama I."/>
            <person name="Ito T."/>
            <person name="Fujiyama A."/>
            <person name="Inagaki F."/>
            <person name="Takami H."/>
        </authorList>
    </citation>
    <scope>NUCLEOTIDE SEQUENCE</scope>
    <source>
        <strain evidence="4">Expedition CK06-06</strain>
    </source>
</reference>
<dbReference type="InterPro" id="IPR044068">
    <property type="entry name" value="CB"/>
</dbReference>
<dbReference type="InterPro" id="IPR010998">
    <property type="entry name" value="Integrase_recombinase_N"/>
</dbReference>
<name>X0YF66_9ZZZZ</name>
<feature type="non-terminal residue" evidence="4">
    <location>
        <position position="1"/>
    </location>
</feature>
<dbReference type="GO" id="GO:0015074">
    <property type="term" value="P:DNA integration"/>
    <property type="evidence" value="ECO:0007669"/>
    <property type="project" value="InterPro"/>
</dbReference>
<proteinExistence type="predicted"/>
<evidence type="ECO:0000313" key="4">
    <source>
        <dbReference type="EMBL" id="GAG54470.1"/>
    </source>
</evidence>
<dbReference type="Pfam" id="PF02899">
    <property type="entry name" value="Phage_int_SAM_1"/>
    <property type="match status" value="1"/>
</dbReference>
<dbReference type="InterPro" id="IPR011010">
    <property type="entry name" value="DNA_brk_join_enz"/>
</dbReference>
<evidence type="ECO:0000259" key="3">
    <source>
        <dbReference type="PROSITE" id="PS51900"/>
    </source>
</evidence>
<evidence type="ECO:0000256" key="1">
    <source>
        <dbReference type="ARBA" id="ARBA00023125"/>
    </source>
</evidence>
<gene>
    <name evidence="4" type="ORF">S01H4_19070</name>
</gene>
<keyword evidence="2" id="KW-0233">DNA recombination</keyword>
<dbReference type="SUPFAM" id="SSF47823">
    <property type="entry name" value="lambda integrase-like, N-terminal domain"/>
    <property type="match status" value="1"/>
</dbReference>
<dbReference type="GO" id="GO:0003677">
    <property type="term" value="F:DNA binding"/>
    <property type="evidence" value="ECO:0007669"/>
    <property type="project" value="UniProtKB-KW"/>
</dbReference>
<keyword evidence="1" id="KW-0238">DNA-binding</keyword>
<dbReference type="GO" id="GO:0006310">
    <property type="term" value="P:DNA recombination"/>
    <property type="evidence" value="ECO:0007669"/>
    <property type="project" value="UniProtKB-KW"/>
</dbReference>
<dbReference type="InterPro" id="IPR013762">
    <property type="entry name" value="Integrase-like_cat_sf"/>
</dbReference>
<dbReference type="PANTHER" id="PTHR34605">
    <property type="entry name" value="PHAGE_INTEGRASE DOMAIN-CONTAINING PROTEIN"/>
    <property type="match status" value="1"/>
</dbReference>
<dbReference type="EMBL" id="BART01008483">
    <property type="protein sequence ID" value="GAG54470.1"/>
    <property type="molecule type" value="Genomic_DNA"/>
</dbReference>
<dbReference type="AlphaFoldDB" id="X0YF66"/>
<organism evidence="4">
    <name type="scientific">marine sediment metagenome</name>
    <dbReference type="NCBI Taxonomy" id="412755"/>
    <lineage>
        <taxon>unclassified sequences</taxon>
        <taxon>metagenomes</taxon>
        <taxon>ecological metagenomes</taxon>
    </lineage>
</organism>
<dbReference type="Gene3D" id="1.10.443.10">
    <property type="entry name" value="Intergrase catalytic core"/>
    <property type="match status" value="1"/>
</dbReference>
<dbReference type="SUPFAM" id="SSF56349">
    <property type="entry name" value="DNA breaking-rejoining enzymes"/>
    <property type="match status" value="1"/>
</dbReference>
<dbReference type="InterPro" id="IPR052925">
    <property type="entry name" value="Phage_Integrase-like_Recomb"/>
</dbReference>
<dbReference type="Gene3D" id="1.10.150.130">
    <property type="match status" value="1"/>
</dbReference>
<dbReference type="PANTHER" id="PTHR34605:SF4">
    <property type="entry name" value="DNA ADENINE METHYLTRANSFERASE"/>
    <property type="match status" value="1"/>
</dbReference>
<feature type="domain" description="Core-binding (CB)" evidence="3">
    <location>
        <begin position="7"/>
        <end position="81"/>
    </location>
</feature>
<comment type="caution">
    <text evidence="4">The sequence shown here is derived from an EMBL/GenBank/DDBJ whole genome shotgun (WGS) entry which is preliminary data.</text>
</comment>
<sequence>ASVDTRALSLLMPQDYIHAATSDNTRTAYQNDIRHFRQWGAVLPTTSDVIVRYLHHYADQLNPRTLVRRITAIKQWHEYQGFSDPTKNPVVGKTLRGIQNVHGKPKVKALPLTVDALIQMVDLLNESPSLFDIRNNALIQIGFFGAFRRSELVKLWLKCFISLMYTRALI</sequence>
<dbReference type="InterPro" id="IPR004107">
    <property type="entry name" value="Integrase_SAM-like_N"/>
</dbReference>
<dbReference type="PROSITE" id="PS51900">
    <property type="entry name" value="CB"/>
    <property type="match status" value="1"/>
</dbReference>
<protein>
    <recommendedName>
        <fullName evidence="3">Core-binding (CB) domain-containing protein</fullName>
    </recommendedName>
</protein>
<accession>X0YF66</accession>